<dbReference type="Proteomes" id="UP000265768">
    <property type="component" value="Unassembled WGS sequence"/>
</dbReference>
<name>A0A3A4A6Q5_9ACTN</name>
<dbReference type="EMBL" id="QZEY01000021">
    <property type="protein sequence ID" value="RJL22707.1"/>
    <property type="molecule type" value="Genomic_DNA"/>
</dbReference>
<protein>
    <submittedName>
        <fullName evidence="1">Uncharacterized protein</fullName>
    </submittedName>
</protein>
<dbReference type="RefSeq" id="WP_119930799.1">
    <property type="nucleotide sequence ID" value="NZ_QZEY01000021.1"/>
</dbReference>
<dbReference type="AlphaFoldDB" id="A0A3A4A6Q5"/>
<dbReference type="OrthoDB" id="3535508at2"/>
<sequence length="133" mass="14837">MMDGDVSRGFVHVPGATSRGERETGDAALIAARRLCRELESLGIAADTHAIPGMATVSVWVELVVWTDGIHYYRWWTGRLTAQNRYVWAYNHVGAPATAARRVALRYTELRRDHPLSPLIAGLINGRDRHETS</sequence>
<proteinExistence type="predicted"/>
<gene>
    <name evidence="1" type="ORF">D5H75_34495</name>
</gene>
<keyword evidence="2" id="KW-1185">Reference proteome</keyword>
<evidence type="ECO:0000313" key="1">
    <source>
        <dbReference type="EMBL" id="RJL22707.1"/>
    </source>
</evidence>
<organism evidence="1 2">
    <name type="scientific">Bailinhaonella thermotolerans</name>
    <dbReference type="NCBI Taxonomy" id="1070861"/>
    <lineage>
        <taxon>Bacteria</taxon>
        <taxon>Bacillati</taxon>
        <taxon>Actinomycetota</taxon>
        <taxon>Actinomycetes</taxon>
        <taxon>Streptosporangiales</taxon>
        <taxon>Streptosporangiaceae</taxon>
        <taxon>Bailinhaonella</taxon>
    </lineage>
</organism>
<accession>A0A3A4A6Q5</accession>
<reference evidence="1 2" key="1">
    <citation type="submission" date="2018-09" db="EMBL/GenBank/DDBJ databases">
        <title>YIM 75507 draft genome.</title>
        <authorList>
            <person name="Tang S."/>
            <person name="Feng Y."/>
        </authorList>
    </citation>
    <scope>NUCLEOTIDE SEQUENCE [LARGE SCALE GENOMIC DNA]</scope>
    <source>
        <strain evidence="1 2">YIM 75507</strain>
    </source>
</reference>
<evidence type="ECO:0000313" key="2">
    <source>
        <dbReference type="Proteomes" id="UP000265768"/>
    </source>
</evidence>
<comment type="caution">
    <text evidence="1">The sequence shown here is derived from an EMBL/GenBank/DDBJ whole genome shotgun (WGS) entry which is preliminary data.</text>
</comment>